<feature type="transmembrane region" description="Helical" evidence="1">
    <location>
        <begin position="173"/>
        <end position="191"/>
    </location>
</feature>
<comment type="caution">
    <text evidence="2">The sequence shown here is derived from an EMBL/GenBank/DDBJ whole genome shotgun (WGS) entry which is preliminary data.</text>
</comment>
<protein>
    <recommendedName>
        <fullName evidence="4">ZIP Zinc transporter</fullName>
    </recommendedName>
</protein>
<feature type="transmembrane region" description="Helical" evidence="1">
    <location>
        <begin position="114"/>
        <end position="134"/>
    </location>
</feature>
<feature type="transmembrane region" description="Helical" evidence="1">
    <location>
        <begin position="6"/>
        <end position="26"/>
    </location>
</feature>
<dbReference type="Proteomes" id="UP001597544">
    <property type="component" value="Unassembled WGS sequence"/>
</dbReference>
<keyword evidence="1" id="KW-0812">Transmembrane</keyword>
<feature type="transmembrane region" description="Helical" evidence="1">
    <location>
        <begin position="227"/>
        <end position="243"/>
    </location>
</feature>
<sequence length="244" mass="27818">MGYVSIWPILVLAFIHFFGSRLRFLAGIPRSTWLSGASGVSVAYVFIHLFPELHQGQMHMEENVVWAEKFLEHHVYLVALIGMSVFYGLERSVVSAKRKQIKRDQGESKSPKGVFWLHIGSFALYNALIGYILFQREEEPTQTVILFTIAMALHFLVNDFGMLEHHRGNYKKYGRWVLVLALIIGWTVGYVKEVSETIVVILTAFIGGGVILNVLKEELPEERESRYWAFVLGALLYAILLLSL</sequence>
<evidence type="ECO:0000313" key="3">
    <source>
        <dbReference type="Proteomes" id="UP001597544"/>
    </source>
</evidence>
<accession>A0ABW5IL50</accession>
<organism evidence="2 3">
    <name type="scientific">Pontibacter locisalis</name>
    <dbReference type="NCBI Taxonomy" id="1719035"/>
    <lineage>
        <taxon>Bacteria</taxon>
        <taxon>Pseudomonadati</taxon>
        <taxon>Bacteroidota</taxon>
        <taxon>Cytophagia</taxon>
        <taxon>Cytophagales</taxon>
        <taxon>Hymenobacteraceae</taxon>
        <taxon>Pontibacter</taxon>
    </lineage>
</organism>
<keyword evidence="1" id="KW-0472">Membrane</keyword>
<evidence type="ECO:0000313" key="2">
    <source>
        <dbReference type="EMBL" id="MFD2513708.1"/>
    </source>
</evidence>
<dbReference type="RefSeq" id="WP_377504794.1">
    <property type="nucleotide sequence ID" value="NZ_JBHULU010000010.1"/>
</dbReference>
<dbReference type="EMBL" id="JBHULU010000010">
    <property type="protein sequence ID" value="MFD2513708.1"/>
    <property type="molecule type" value="Genomic_DNA"/>
</dbReference>
<keyword evidence="1" id="KW-1133">Transmembrane helix</keyword>
<proteinExistence type="predicted"/>
<evidence type="ECO:0008006" key="4">
    <source>
        <dbReference type="Google" id="ProtNLM"/>
    </source>
</evidence>
<feature type="transmembrane region" description="Helical" evidence="1">
    <location>
        <begin position="197"/>
        <end position="215"/>
    </location>
</feature>
<evidence type="ECO:0000256" key="1">
    <source>
        <dbReference type="SAM" id="Phobius"/>
    </source>
</evidence>
<name>A0ABW5IL50_9BACT</name>
<feature type="transmembrane region" description="Helical" evidence="1">
    <location>
        <begin position="33"/>
        <end position="53"/>
    </location>
</feature>
<keyword evidence="3" id="KW-1185">Reference proteome</keyword>
<feature type="transmembrane region" description="Helical" evidence="1">
    <location>
        <begin position="73"/>
        <end position="93"/>
    </location>
</feature>
<feature type="transmembrane region" description="Helical" evidence="1">
    <location>
        <begin position="140"/>
        <end position="161"/>
    </location>
</feature>
<gene>
    <name evidence="2" type="ORF">ACFSRY_07505</name>
</gene>
<reference evidence="3" key="1">
    <citation type="journal article" date="2019" name="Int. J. Syst. Evol. Microbiol.">
        <title>The Global Catalogue of Microorganisms (GCM) 10K type strain sequencing project: providing services to taxonomists for standard genome sequencing and annotation.</title>
        <authorList>
            <consortium name="The Broad Institute Genomics Platform"/>
            <consortium name="The Broad Institute Genome Sequencing Center for Infectious Disease"/>
            <person name="Wu L."/>
            <person name="Ma J."/>
        </authorList>
    </citation>
    <scope>NUCLEOTIDE SEQUENCE [LARGE SCALE GENOMIC DNA]</scope>
    <source>
        <strain evidence="3">KCTC 42498</strain>
    </source>
</reference>